<dbReference type="GO" id="GO:0003824">
    <property type="term" value="F:catalytic activity"/>
    <property type="evidence" value="ECO:0007669"/>
    <property type="project" value="InterPro"/>
</dbReference>
<dbReference type="AlphaFoldDB" id="A0A9W7G228"/>
<keyword evidence="3" id="KW-1185">Reference proteome</keyword>
<dbReference type="EMBL" id="BRYA01000713">
    <property type="protein sequence ID" value="GMI30418.1"/>
    <property type="molecule type" value="Genomic_DNA"/>
</dbReference>
<dbReference type="SUPFAM" id="SSF56219">
    <property type="entry name" value="DNase I-like"/>
    <property type="match status" value="1"/>
</dbReference>
<dbReference type="InterPro" id="IPR036691">
    <property type="entry name" value="Endo/exonu/phosph_ase_sf"/>
</dbReference>
<evidence type="ECO:0000313" key="2">
    <source>
        <dbReference type="EMBL" id="GMI30418.1"/>
    </source>
</evidence>
<dbReference type="OrthoDB" id="192266at2759"/>
<evidence type="ECO:0000313" key="3">
    <source>
        <dbReference type="Proteomes" id="UP001165065"/>
    </source>
</evidence>
<dbReference type="Proteomes" id="UP001165065">
    <property type="component" value="Unassembled WGS sequence"/>
</dbReference>
<sequence>MSKIKIWSINCWGEAQDLVERLERLLQAVQREKPSIMLGQELFTPYSRFTFDALLSSDYHIIHAVHVLPKFPWISYLLPVGLAMLVGKWGLLVNPYTILWVSNMILKPVLFPGVPVVKHLGSKSSSFMATCTIFSKRFFKSARAVEIKGFEHGIRGYPVPSWRKPGKLFFLYIQHTFFRPHYNISEGITKEGGRVLAVNVHLILGNPNPYRAKQMEVVLERVRELSREGDEIYICGDFNIDSNDKSETTFRLLKAEGYQDSLTWAQGGGARDGFRTDSITWSPSNKYVPNDEDDKDLNTRLDYVWYKGKGKGEEHEVIFNEKDNLVSDHYGIQAVVNVKCS</sequence>
<protein>
    <recommendedName>
        <fullName evidence="1">Endonuclease/exonuclease/phosphatase domain-containing protein</fullName>
    </recommendedName>
</protein>
<feature type="domain" description="Endonuclease/exonuclease/phosphatase" evidence="1">
    <location>
        <begin position="8"/>
        <end position="329"/>
    </location>
</feature>
<evidence type="ECO:0000259" key="1">
    <source>
        <dbReference type="Pfam" id="PF03372"/>
    </source>
</evidence>
<dbReference type="Gene3D" id="3.60.10.10">
    <property type="entry name" value="Endonuclease/exonuclease/phosphatase"/>
    <property type="match status" value="1"/>
</dbReference>
<comment type="caution">
    <text evidence="2">The sequence shown here is derived from an EMBL/GenBank/DDBJ whole genome shotgun (WGS) entry which is preliminary data.</text>
</comment>
<reference evidence="3" key="1">
    <citation type="journal article" date="2023" name="Commun. Biol.">
        <title>Genome analysis of Parmales, the sister group of diatoms, reveals the evolutionary specialization of diatoms from phago-mixotrophs to photoautotrophs.</title>
        <authorList>
            <person name="Ban H."/>
            <person name="Sato S."/>
            <person name="Yoshikawa S."/>
            <person name="Yamada K."/>
            <person name="Nakamura Y."/>
            <person name="Ichinomiya M."/>
            <person name="Sato N."/>
            <person name="Blanc-Mathieu R."/>
            <person name="Endo H."/>
            <person name="Kuwata A."/>
            <person name="Ogata H."/>
        </authorList>
    </citation>
    <scope>NUCLEOTIDE SEQUENCE [LARGE SCALE GENOMIC DNA]</scope>
</reference>
<dbReference type="InterPro" id="IPR005135">
    <property type="entry name" value="Endo/exonuclease/phosphatase"/>
</dbReference>
<gene>
    <name evidence="2" type="ORF">TrCOL_g6878</name>
</gene>
<proteinExistence type="predicted"/>
<dbReference type="Pfam" id="PF03372">
    <property type="entry name" value="Exo_endo_phos"/>
    <property type="match status" value="1"/>
</dbReference>
<accession>A0A9W7G228</accession>
<organism evidence="2 3">
    <name type="scientific">Triparma columacea</name>
    <dbReference type="NCBI Taxonomy" id="722753"/>
    <lineage>
        <taxon>Eukaryota</taxon>
        <taxon>Sar</taxon>
        <taxon>Stramenopiles</taxon>
        <taxon>Ochrophyta</taxon>
        <taxon>Bolidophyceae</taxon>
        <taxon>Parmales</taxon>
        <taxon>Triparmaceae</taxon>
        <taxon>Triparma</taxon>
    </lineage>
</organism>
<name>A0A9W7G228_9STRA</name>